<comment type="catalytic activity">
    <reaction evidence="1">
        <text>ATP + protein L-histidine = ADP + protein N-phospho-L-histidine.</text>
        <dbReference type="EC" id="2.7.13.3"/>
    </reaction>
</comment>
<dbReference type="InterPro" id="IPR036890">
    <property type="entry name" value="HATPase_C_sf"/>
</dbReference>
<dbReference type="GO" id="GO:0000155">
    <property type="term" value="F:phosphorelay sensor kinase activity"/>
    <property type="evidence" value="ECO:0007669"/>
    <property type="project" value="InterPro"/>
</dbReference>
<dbReference type="PANTHER" id="PTHR24421">
    <property type="entry name" value="NITRATE/NITRITE SENSOR PROTEIN NARX-RELATED"/>
    <property type="match status" value="1"/>
</dbReference>
<dbReference type="Pfam" id="PF13796">
    <property type="entry name" value="Sensor"/>
    <property type="match status" value="1"/>
</dbReference>
<dbReference type="Gene3D" id="3.30.565.10">
    <property type="entry name" value="Histidine kinase-like ATPase, C-terminal domain"/>
    <property type="match status" value="1"/>
</dbReference>
<dbReference type="GO" id="GO:0016020">
    <property type="term" value="C:membrane"/>
    <property type="evidence" value="ECO:0007669"/>
    <property type="project" value="InterPro"/>
</dbReference>
<keyword evidence="4" id="KW-0808">Transferase</keyword>
<evidence type="ECO:0000256" key="10">
    <source>
        <dbReference type="SAM" id="Phobius"/>
    </source>
</evidence>
<dbReference type="EMBL" id="BJMM01000149">
    <property type="protein sequence ID" value="GEB54384.1"/>
    <property type="molecule type" value="Genomic_DNA"/>
</dbReference>
<dbReference type="PANTHER" id="PTHR24421:SF10">
    <property type="entry name" value="NITRATE_NITRITE SENSOR PROTEIN NARQ"/>
    <property type="match status" value="1"/>
</dbReference>
<keyword evidence="10" id="KW-0812">Transmembrane</keyword>
<evidence type="ECO:0000256" key="7">
    <source>
        <dbReference type="ARBA" id="ARBA00022840"/>
    </source>
</evidence>
<evidence type="ECO:0000256" key="8">
    <source>
        <dbReference type="ARBA" id="ARBA00023012"/>
    </source>
</evidence>
<dbReference type="SUPFAM" id="SSF55874">
    <property type="entry name" value="ATPase domain of HSP90 chaperone/DNA topoisomerase II/histidine kinase"/>
    <property type="match status" value="1"/>
</dbReference>
<proteinExistence type="predicted"/>
<dbReference type="Gene3D" id="1.20.5.1930">
    <property type="match status" value="1"/>
</dbReference>
<evidence type="ECO:0000256" key="2">
    <source>
        <dbReference type="ARBA" id="ARBA00012438"/>
    </source>
</evidence>
<gene>
    <name evidence="12" type="ORF">SCA03_69350</name>
</gene>
<dbReference type="EC" id="2.7.13.3" evidence="2"/>
<keyword evidence="6 12" id="KW-0418">Kinase</keyword>
<keyword evidence="7" id="KW-0067">ATP-binding</keyword>
<dbReference type="InterPro" id="IPR003594">
    <property type="entry name" value="HATPase_dom"/>
</dbReference>
<feature type="transmembrane region" description="Helical" evidence="10">
    <location>
        <begin position="151"/>
        <end position="169"/>
    </location>
</feature>
<keyword evidence="10" id="KW-0472">Membrane</keyword>
<dbReference type="Pfam" id="PF07730">
    <property type="entry name" value="HisKA_3"/>
    <property type="match status" value="1"/>
</dbReference>
<dbReference type="Proteomes" id="UP000319210">
    <property type="component" value="Unassembled WGS sequence"/>
</dbReference>
<organism evidence="12 13">
    <name type="scientific">Streptomyces cacaoi</name>
    <dbReference type="NCBI Taxonomy" id="1898"/>
    <lineage>
        <taxon>Bacteria</taxon>
        <taxon>Bacillati</taxon>
        <taxon>Actinomycetota</taxon>
        <taxon>Actinomycetes</taxon>
        <taxon>Kitasatosporales</taxon>
        <taxon>Streptomycetaceae</taxon>
        <taxon>Streptomyces</taxon>
    </lineage>
</organism>
<evidence type="ECO:0000256" key="3">
    <source>
        <dbReference type="ARBA" id="ARBA00022553"/>
    </source>
</evidence>
<evidence type="ECO:0000256" key="5">
    <source>
        <dbReference type="ARBA" id="ARBA00022741"/>
    </source>
</evidence>
<dbReference type="AlphaFoldDB" id="A0A4Y3RA92"/>
<keyword evidence="13" id="KW-1185">Reference proteome</keyword>
<sequence length="427" mass="44746">MKVRGWRVVGYAVAGLVPGVLGVPVLALIAVGGVLSVTRIGLPFLSLVLTAVRGLVGVERTLVRRLLGERVAVPPAPPVLRAVQDAASWRAAAFAVIDAPLAVVLFAVAVPVRLYALAALSYPLWFRAVEQDGHAGIGLTGEVPLDTLPRALAVAAGGLALLAAAGWAGRRLCALVRLLARTLLAPVPAEGQLTARIHDLEETRALAVRDSVATLRRIERDLHDGAQARLVAVAMSLTRAKDALEPQRLDAEKARGLVEQSLGNARTALGELRDLVRGIHPPVLDNGLAPALSSLRSDVQSPRLRIGLRMRLADAPRPHESVETIAYFCAAELLANAARHSGADRVEVSAGFDPGTEPGAVRRLVLTVEDNGRGGAVPSSGLRGLAERVRTIDGTLELSSPPGGPTRATVRLPAPLPPSTAPEDSRS</sequence>
<dbReference type="SMART" id="SM00387">
    <property type="entry name" value="HATPase_c"/>
    <property type="match status" value="1"/>
</dbReference>
<feature type="region of interest" description="Disordered" evidence="9">
    <location>
        <begin position="395"/>
        <end position="427"/>
    </location>
</feature>
<evidence type="ECO:0000256" key="1">
    <source>
        <dbReference type="ARBA" id="ARBA00000085"/>
    </source>
</evidence>
<dbReference type="GO" id="GO:0046983">
    <property type="term" value="F:protein dimerization activity"/>
    <property type="evidence" value="ECO:0007669"/>
    <property type="project" value="InterPro"/>
</dbReference>
<keyword evidence="8" id="KW-0902">Two-component regulatory system</keyword>
<evidence type="ECO:0000256" key="9">
    <source>
        <dbReference type="SAM" id="MobiDB-lite"/>
    </source>
</evidence>
<feature type="transmembrane region" description="Helical" evidence="10">
    <location>
        <begin position="91"/>
        <end position="116"/>
    </location>
</feature>
<feature type="transmembrane region" description="Helical" evidence="10">
    <location>
        <begin position="40"/>
        <end position="58"/>
    </location>
</feature>
<keyword evidence="10" id="KW-1133">Transmembrane helix</keyword>
<feature type="domain" description="Histidine kinase/HSP90-like ATPase" evidence="11">
    <location>
        <begin position="321"/>
        <end position="416"/>
    </location>
</feature>
<dbReference type="GO" id="GO:0005524">
    <property type="term" value="F:ATP binding"/>
    <property type="evidence" value="ECO:0007669"/>
    <property type="project" value="UniProtKB-KW"/>
</dbReference>
<evidence type="ECO:0000256" key="6">
    <source>
        <dbReference type="ARBA" id="ARBA00022777"/>
    </source>
</evidence>
<comment type="caution">
    <text evidence="12">The sequence shown here is derived from an EMBL/GenBank/DDBJ whole genome shotgun (WGS) entry which is preliminary data.</text>
</comment>
<evidence type="ECO:0000259" key="11">
    <source>
        <dbReference type="SMART" id="SM00387"/>
    </source>
</evidence>
<keyword evidence="5" id="KW-0547">Nucleotide-binding</keyword>
<evidence type="ECO:0000313" key="12">
    <source>
        <dbReference type="EMBL" id="GEB54384.1"/>
    </source>
</evidence>
<reference evidence="12 13" key="1">
    <citation type="submission" date="2019-06" db="EMBL/GenBank/DDBJ databases">
        <title>Whole genome shotgun sequence of Streptomyces cacaoi subsp. cacaoi NBRC 12748.</title>
        <authorList>
            <person name="Hosoyama A."/>
            <person name="Uohara A."/>
            <person name="Ohji S."/>
            <person name="Ichikawa N."/>
        </authorList>
    </citation>
    <scope>NUCLEOTIDE SEQUENCE [LARGE SCALE GENOMIC DNA]</scope>
    <source>
        <strain evidence="12 13">NBRC 12748</strain>
    </source>
</reference>
<evidence type="ECO:0000313" key="13">
    <source>
        <dbReference type="Proteomes" id="UP000319210"/>
    </source>
</evidence>
<dbReference type="InterPro" id="IPR050482">
    <property type="entry name" value="Sensor_HK_TwoCompSys"/>
</dbReference>
<dbReference type="InterPro" id="IPR025828">
    <property type="entry name" value="Put_sensor_dom"/>
</dbReference>
<keyword evidence="3" id="KW-0597">Phosphoprotein</keyword>
<dbReference type="CDD" id="cd16917">
    <property type="entry name" value="HATPase_UhpB-NarQ-NarX-like"/>
    <property type="match status" value="1"/>
</dbReference>
<dbReference type="InterPro" id="IPR011712">
    <property type="entry name" value="Sig_transdc_His_kin_sub3_dim/P"/>
</dbReference>
<evidence type="ECO:0000256" key="4">
    <source>
        <dbReference type="ARBA" id="ARBA00022679"/>
    </source>
</evidence>
<protein>
    <recommendedName>
        <fullName evidence="2">histidine kinase</fullName>
        <ecNumber evidence="2">2.7.13.3</ecNumber>
    </recommendedName>
</protein>
<name>A0A4Y3RA92_STRCI</name>
<accession>A0A4Y3RA92</accession>
<feature type="transmembrane region" description="Helical" evidence="10">
    <location>
        <begin position="12"/>
        <end position="34"/>
    </location>
</feature>